<dbReference type="Proteomes" id="UP000566663">
    <property type="component" value="Unassembled WGS sequence"/>
</dbReference>
<name>A0A7W8HYK2_9CAUL</name>
<evidence type="ECO:0000313" key="3">
    <source>
        <dbReference type="Proteomes" id="UP000566663"/>
    </source>
</evidence>
<dbReference type="InterPro" id="IPR036890">
    <property type="entry name" value="HATPase_C_sf"/>
</dbReference>
<sequence length="534" mass="59441">MTTENIETLPDPERMIEGLRDTGYKFNTAIADIIDNSIAAKATYVDLQIVMDIRDNIRVSIADNGEGMDRAGILNAMTYGSQRRSDPSSLGKFGLGLKTASTAFSRVLSVVSRPSGSAPALQATWDLGHVAKHGWHVQLTDEVDPEALDHLNQIAPAHSGTVVLWTRVDRLIKPYAQPGGNAAQNALNKIVKSLRDHVGMVFQRFLDPDDTRAANVEIRINDEKVHGWDPFCTGVADKVGDQTVDLETPEGRKAHFIFRAYILPRKEEFETDHAFKKSRLGNEAQGMYIYRENRLIQEATWLGMYTKEPHGSLLRVEFSFTHELDEVFDIDFKKSQISLNEDLWIALRDQFLTAPRREANKRYRQGRKAETGKKAQGAHDSSNRTIAAKEGALDNTTISEPDPKTGAAELTNAQGSFRIKINFGTAQRPGEVHVQTVDSLDDGALFEPTIIDGHKAVRINTSHPYYGKVYIPNLAQGVTVQGMDSLLWGLCLAELSTVSESTADHFEQMRYEVSRILRKLVEDLPDPELDDVAG</sequence>
<dbReference type="SUPFAM" id="SSF55874">
    <property type="entry name" value="ATPase domain of HSP90 chaperone/DNA topoisomerase II/histidine kinase"/>
    <property type="match status" value="1"/>
</dbReference>
<gene>
    <name evidence="2" type="ORF">HNQ67_001579</name>
</gene>
<proteinExistence type="predicted"/>
<evidence type="ECO:0008006" key="4">
    <source>
        <dbReference type="Google" id="ProtNLM"/>
    </source>
</evidence>
<evidence type="ECO:0000313" key="2">
    <source>
        <dbReference type="EMBL" id="MBB5292059.1"/>
    </source>
</evidence>
<dbReference type="Pfam" id="PF13589">
    <property type="entry name" value="HATPase_c_3"/>
    <property type="match status" value="1"/>
</dbReference>
<comment type="caution">
    <text evidence="2">The sequence shown here is derived from an EMBL/GenBank/DDBJ whole genome shotgun (WGS) entry which is preliminary data.</text>
</comment>
<feature type="compositionally biased region" description="Basic and acidic residues" evidence="1">
    <location>
        <begin position="360"/>
        <end position="373"/>
    </location>
</feature>
<dbReference type="EMBL" id="JACHFZ010000003">
    <property type="protein sequence ID" value="MBB5292059.1"/>
    <property type="molecule type" value="Genomic_DNA"/>
</dbReference>
<accession>A0A7W8HYK2</accession>
<protein>
    <recommendedName>
        <fullName evidence="4">ATP-binding protein</fullName>
    </recommendedName>
</protein>
<organism evidence="2 3">
    <name type="scientific">Brevundimonas basaltis</name>
    <dbReference type="NCBI Taxonomy" id="472166"/>
    <lineage>
        <taxon>Bacteria</taxon>
        <taxon>Pseudomonadati</taxon>
        <taxon>Pseudomonadota</taxon>
        <taxon>Alphaproteobacteria</taxon>
        <taxon>Caulobacterales</taxon>
        <taxon>Caulobacteraceae</taxon>
        <taxon>Brevundimonas</taxon>
    </lineage>
</organism>
<dbReference type="AlphaFoldDB" id="A0A7W8HYK2"/>
<dbReference type="Gene3D" id="3.30.565.10">
    <property type="entry name" value="Histidine kinase-like ATPase, C-terminal domain"/>
    <property type="match status" value="1"/>
</dbReference>
<feature type="region of interest" description="Disordered" evidence="1">
    <location>
        <begin position="360"/>
        <end position="407"/>
    </location>
</feature>
<dbReference type="RefSeq" id="WP_183254133.1">
    <property type="nucleotide sequence ID" value="NZ_BAAAFF010000002.1"/>
</dbReference>
<reference evidence="2 3" key="1">
    <citation type="submission" date="2020-08" db="EMBL/GenBank/DDBJ databases">
        <title>Genomic Encyclopedia of Type Strains, Phase IV (KMG-IV): sequencing the most valuable type-strain genomes for metagenomic binning, comparative biology and taxonomic classification.</title>
        <authorList>
            <person name="Goeker M."/>
        </authorList>
    </citation>
    <scope>NUCLEOTIDE SEQUENCE [LARGE SCALE GENOMIC DNA]</scope>
    <source>
        <strain evidence="2 3">DSM 25335</strain>
    </source>
</reference>
<evidence type="ECO:0000256" key="1">
    <source>
        <dbReference type="SAM" id="MobiDB-lite"/>
    </source>
</evidence>
<keyword evidence="3" id="KW-1185">Reference proteome</keyword>